<accession>A0A731E094</accession>
<organism evidence="2">
    <name type="scientific">Salmonella enterica subsp. enterica serovar Schwarzengrund</name>
    <dbReference type="NCBI Taxonomy" id="340190"/>
    <lineage>
        <taxon>Bacteria</taxon>
        <taxon>Pseudomonadati</taxon>
        <taxon>Pseudomonadota</taxon>
        <taxon>Gammaproteobacteria</taxon>
        <taxon>Enterobacterales</taxon>
        <taxon>Enterobacteriaceae</taxon>
        <taxon>Salmonella</taxon>
    </lineage>
</organism>
<reference evidence="2" key="1">
    <citation type="journal article" date="2018" name="Genome Biol.">
        <title>SKESA: strategic k-mer extension for scrupulous assemblies.</title>
        <authorList>
            <person name="Souvorov A."/>
            <person name="Agarwala R."/>
            <person name="Lipman D.J."/>
        </authorList>
    </citation>
    <scope>NUCLEOTIDE SEQUENCE</scope>
    <source>
        <strain evidence="2">11-2934</strain>
    </source>
</reference>
<keyword evidence="1" id="KW-0472">Membrane</keyword>
<reference evidence="2" key="2">
    <citation type="submission" date="2018-07" db="EMBL/GenBank/DDBJ databases">
        <authorList>
            <consortium name="NCBI Pathogen Detection Project"/>
        </authorList>
    </citation>
    <scope>NUCLEOTIDE SEQUENCE</scope>
    <source>
        <strain evidence="2">11-2934</strain>
    </source>
</reference>
<comment type="caution">
    <text evidence="2">The sequence shown here is derived from an EMBL/GenBank/DDBJ whole genome shotgun (WGS) entry which is preliminary data.</text>
</comment>
<evidence type="ECO:0000256" key="1">
    <source>
        <dbReference type="SAM" id="Phobius"/>
    </source>
</evidence>
<keyword evidence="1" id="KW-0812">Transmembrane</keyword>
<dbReference type="EMBL" id="DAARXV010000017">
    <property type="protein sequence ID" value="HAE4391755.1"/>
    <property type="molecule type" value="Genomic_DNA"/>
</dbReference>
<feature type="transmembrane region" description="Helical" evidence="1">
    <location>
        <begin position="26"/>
        <end position="47"/>
    </location>
</feature>
<protein>
    <submittedName>
        <fullName evidence="2">Uncharacterized protein</fullName>
    </submittedName>
</protein>
<dbReference type="AlphaFoldDB" id="A0A731E094"/>
<keyword evidence="1" id="KW-1133">Transmembrane helix</keyword>
<evidence type="ECO:0000313" key="2">
    <source>
        <dbReference type="EMBL" id="HAE4391755.1"/>
    </source>
</evidence>
<sequence>MKKERNMQIPCISICLASAYDRHTHISHICIFITYTYVSHLHILNIYKSRLARRKT</sequence>
<name>A0A731E094_SALET</name>
<gene>
    <name evidence="2" type="ORF">G4C57_002790</name>
</gene>
<proteinExistence type="predicted"/>